<organism evidence="2 3">
    <name type="scientific">Fusarium pseudoanthophilum</name>
    <dbReference type="NCBI Taxonomy" id="48495"/>
    <lineage>
        <taxon>Eukaryota</taxon>
        <taxon>Fungi</taxon>
        <taxon>Dikarya</taxon>
        <taxon>Ascomycota</taxon>
        <taxon>Pezizomycotina</taxon>
        <taxon>Sordariomycetes</taxon>
        <taxon>Hypocreomycetidae</taxon>
        <taxon>Hypocreales</taxon>
        <taxon>Nectriaceae</taxon>
        <taxon>Fusarium</taxon>
        <taxon>Fusarium fujikuroi species complex</taxon>
    </lineage>
</organism>
<comment type="caution">
    <text evidence="2">The sequence shown here is derived from an EMBL/GenBank/DDBJ whole genome shotgun (WGS) entry which is preliminary data.</text>
</comment>
<dbReference type="EMBL" id="JAAOAR010000349">
    <property type="protein sequence ID" value="KAF5586432.1"/>
    <property type="molecule type" value="Genomic_DNA"/>
</dbReference>
<evidence type="ECO:0000313" key="3">
    <source>
        <dbReference type="Proteomes" id="UP000544095"/>
    </source>
</evidence>
<accession>A0A8H5P1H3</accession>
<evidence type="ECO:0000313" key="2">
    <source>
        <dbReference type="EMBL" id="KAF5586432.1"/>
    </source>
</evidence>
<name>A0A8H5P1H3_9HYPO</name>
<gene>
    <name evidence="2" type="ORF">FPANT_7243</name>
</gene>
<reference evidence="2 3" key="1">
    <citation type="submission" date="2020-05" db="EMBL/GenBank/DDBJ databases">
        <title>Identification and distribution of gene clusters putatively required for synthesis of sphingolipid metabolism inhibitors in phylogenetically diverse species of the filamentous fungus Fusarium.</title>
        <authorList>
            <person name="Kim H.-S."/>
            <person name="Busman M."/>
            <person name="Brown D.W."/>
            <person name="Divon H."/>
            <person name="Uhlig S."/>
            <person name="Proctor R.H."/>
        </authorList>
    </citation>
    <scope>NUCLEOTIDE SEQUENCE [LARGE SCALE GENOMIC DNA]</scope>
    <source>
        <strain evidence="2 3">NRRL 25211</strain>
    </source>
</reference>
<keyword evidence="1" id="KW-0472">Membrane</keyword>
<dbReference type="PANTHER" id="PTHR10039">
    <property type="entry name" value="AMELOGENIN"/>
    <property type="match status" value="1"/>
</dbReference>
<keyword evidence="1" id="KW-1133">Transmembrane helix</keyword>
<dbReference type="PANTHER" id="PTHR10039:SF5">
    <property type="entry name" value="NACHT DOMAIN-CONTAINING PROTEIN"/>
    <property type="match status" value="1"/>
</dbReference>
<keyword evidence="3" id="KW-1185">Reference proteome</keyword>
<dbReference type="Proteomes" id="UP000544095">
    <property type="component" value="Unassembled WGS sequence"/>
</dbReference>
<protein>
    <submittedName>
        <fullName evidence="2">Uncharacterized protein</fullName>
    </submittedName>
</protein>
<evidence type="ECO:0000256" key="1">
    <source>
        <dbReference type="SAM" id="Phobius"/>
    </source>
</evidence>
<keyword evidence="1" id="KW-0812">Transmembrane</keyword>
<feature type="transmembrane region" description="Helical" evidence="1">
    <location>
        <begin position="433"/>
        <end position="453"/>
    </location>
</feature>
<sequence>MKFLVSDSRTRNALKEWRKDAIIIAHFFWKPGSTMQHSFKGLLCSLLRLILTNDKSISNGSLQRKIKDKDGSVHQVIGTNANLSICYSAIANIHRNPYILRTLISPTIKLCVSSRPERLFRLHLQDKPSLKIHKLTRPDIEHYSKVSIRDSILLKPHGLKVLDLARDIGERSEGVFLWAVLVTRSLIRGINNGDSMREIYRRLGSTPQDLMDLYRDILKRSAADRDTYRQFASMMFNLVLVLNHIPMPLFEATVATDEPLLDRFVVRGKGIPAPHLANKGLYVLKILEVGCAGLLEVHSFMKDRPPTLEPRPLLAWLRPTITFTHRSAKEFLIDTEDGRKLWNSCPCSQEELLTRRAKAKLAWYELYASLGMKPSELFYVLQNLNQWIGKASLPSAVGTTVLTLAQKMYERGSLLTPKFVGELLPLHSRRGQFLIYAVFSGLITFALNSLATFPNSERRDTAYYIFYNACACSDPLDEEGYGLNNHHIVKFMIENGYSPNWPGSSERSTCKFGSP</sequence>
<dbReference type="AlphaFoldDB" id="A0A8H5P1H3"/>
<proteinExistence type="predicted"/>